<dbReference type="GO" id="GO:0005829">
    <property type="term" value="C:cytosol"/>
    <property type="evidence" value="ECO:0007669"/>
    <property type="project" value="TreeGrafter"/>
</dbReference>
<dbReference type="CDD" id="cd19090">
    <property type="entry name" value="AKR_AKR15A-like"/>
    <property type="match status" value="1"/>
</dbReference>
<dbReference type="PANTHER" id="PTHR42686">
    <property type="entry name" value="GH17980P-RELATED"/>
    <property type="match status" value="1"/>
</dbReference>
<gene>
    <name evidence="2" type="ORF">D1781_04960</name>
</gene>
<evidence type="ECO:0000259" key="1">
    <source>
        <dbReference type="Pfam" id="PF00248"/>
    </source>
</evidence>
<accession>A0A3A1U6U9</accession>
<dbReference type="RefSeq" id="WP_119481119.1">
    <property type="nucleotide sequence ID" value="NZ_QXTG01000001.1"/>
</dbReference>
<comment type="caution">
    <text evidence="2">The sequence shown here is derived from an EMBL/GenBank/DDBJ whole genome shotgun (WGS) entry which is preliminary data.</text>
</comment>
<reference evidence="3" key="1">
    <citation type="submission" date="2018-09" db="EMBL/GenBank/DDBJ databases">
        <authorList>
            <person name="Kim I."/>
        </authorList>
    </citation>
    <scope>NUCLEOTIDE SEQUENCE [LARGE SCALE GENOMIC DNA]</scope>
    <source>
        <strain evidence="3">DD4a</strain>
    </source>
</reference>
<dbReference type="Pfam" id="PF00248">
    <property type="entry name" value="Aldo_ket_red"/>
    <property type="match status" value="1"/>
</dbReference>
<proteinExistence type="predicted"/>
<dbReference type="OrthoDB" id="9768851at2"/>
<dbReference type="Proteomes" id="UP000265742">
    <property type="component" value="Unassembled WGS sequence"/>
</dbReference>
<dbReference type="Gene3D" id="3.20.20.100">
    <property type="entry name" value="NADP-dependent oxidoreductase domain"/>
    <property type="match status" value="1"/>
</dbReference>
<sequence length="331" mass="34047">MTTAPAAPVPPTPPIGPDSAAWLRPLGATGLTVSAVAAGGGPLGGMPELFGYDTPEDRAVALVRDLAASPIRMIDTANGYSGGRSEERIGAALRDLPGSGLLVATKVDARDGDFSGARVRASVEESRARLGLAHLPLVHLHDPEFHPDAGFDRPGGAIEALLALRDEGVVGHIGLAAGHVPTMERLLDTGAFEVVLTHSRATLLDRSADPLIDRARADGLGVINAAVLGGGLLASRGAKPLYGFRPARPEVLAAAAALHDLADELGVALADAAVQHSVRDPRIDATVVGFSKPDRVPRLLAALTAPIPQAFWDRAAALLPDPAVWLDAPAA</sequence>
<dbReference type="InterPro" id="IPR036812">
    <property type="entry name" value="NAD(P)_OxRdtase_dom_sf"/>
</dbReference>
<dbReference type="PANTHER" id="PTHR42686:SF1">
    <property type="entry name" value="GH17980P-RELATED"/>
    <property type="match status" value="1"/>
</dbReference>
<dbReference type="InterPro" id="IPR020471">
    <property type="entry name" value="AKR"/>
</dbReference>
<dbReference type="SUPFAM" id="SSF51430">
    <property type="entry name" value="NAD(P)-linked oxidoreductase"/>
    <property type="match status" value="1"/>
</dbReference>
<dbReference type="AlphaFoldDB" id="A0A3A1U6U9"/>
<dbReference type="InterPro" id="IPR023210">
    <property type="entry name" value="NADP_OxRdtase_dom"/>
</dbReference>
<name>A0A3A1U6U9_9MICO</name>
<evidence type="ECO:0000313" key="2">
    <source>
        <dbReference type="EMBL" id="RIX30758.1"/>
    </source>
</evidence>
<organism evidence="2 3">
    <name type="scientific">Amnibacterium setariae</name>
    <dbReference type="NCBI Taxonomy" id="2306585"/>
    <lineage>
        <taxon>Bacteria</taxon>
        <taxon>Bacillati</taxon>
        <taxon>Actinomycetota</taxon>
        <taxon>Actinomycetes</taxon>
        <taxon>Micrococcales</taxon>
        <taxon>Microbacteriaceae</taxon>
        <taxon>Amnibacterium</taxon>
    </lineage>
</organism>
<dbReference type="EMBL" id="QXTG01000001">
    <property type="protein sequence ID" value="RIX30758.1"/>
    <property type="molecule type" value="Genomic_DNA"/>
</dbReference>
<keyword evidence="3" id="KW-1185">Reference proteome</keyword>
<feature type="domain" description="NADP-dependent oxidoreductase" evidence="1">
    <location>
        <begin position="53"/>
        <end position="317"/>
    </location>
</feature>
<dbReference type="GO" id="GO:0016491">
    <property type="term" value="F:oxidoreductase activity"/>
    <property type="evidence" value="ECO:0007669"/>
    <property type="project" value="InterPro"/>
</dbReference>
<evidence type="ECO:0000313" key="3">
    <source>
        <dbReference type="Proteomes" id="UP000265742"/>
    </source>
</evidence>
<protein>
    <submittedName>
        <fullName evidence="2">Aldo/keto reductase</fullName>
    </submittedName>
</protein>